<organism evidence="2 3">
    <name type="scientific">Blomia tropicalis</name>
    <name type="common">Mite</name>
    <dbReference type="NCBI Taxonomy" id="40697"/>
    <lineage>
        <taxon>Eukaryota</taxon>
        <taxon>Metazoa</taxon>
        <taxon>Ecdysozoa</taxon>
        <taxon>Arthropoda</taxon>
        <taxon>Chelicerata</taxon>
        <taxon>Arachnida</taxon>
        <taxon>Acari</taxon>
        <taxon>Acariformes</taxon>
        <taxon>Sarcoptiformes</taxon>
        <taxon>Astigmata</taxon>
        <taxon>Glycyphagoidea</taxon>
        <taxon>Echimyopodidae</taxon>
        <taxon>Blomia</taxon>
    </lineage>
</organism>
<proteinExistence type="predicted"/>
<dbReference type="OrthoDB" id="6504392at2759"/>
<comment type="caution">
    <text evidence="2">The sequence shown here is derived from an EMBL/GenBank/DDBJ whole genome shotgun (WGS) entry which is preliminary data.</text>
</comment>
<keyword evidence="3" id="KW-1185">Reference proteome</keyword>
<dbReference type="InterPro" id="IPR053012">
    <property type="entry name" value="ER-organelle_contact"/>
</dbReference>
<dbReference type="InterPro" id="IPR001251">
    <property type="entry name" value="CRAL-TRIO_dom"/>
</dbReference>
<accession>A0A9Q0RR53</accession>
<evidence type="ECO:0000313" key="3">
    <source>
        <dbReference type="Proteomes" id="UP001142055"/>
    </source>
</evidence>
<dbReference type="Gene3D" id="3.40.525.10">
    <property type="entry name" value="CRAL-TRIO lipid binding domain"/>
    <property type="match status" value="1"/>
</dbReference>
<reference evidence="2" key="1">
    <citation type="submission" date="2022-12" db="EMBL/GenBank/DDBJ databases">
        <title>Genome assemblies of Blomia tropicalis.</title>
        <authorList>
            <person name="Cui Y."/>
        </authorList>
    </citation>
    <scope>NUCLEOTIDE SEQUENCE</scope>
    <source>
        <tissue evidence="2">Adult mites</tissue>
    </source>
</reference>
<dbReference type="InterPro" id="IPR036865">
    <property type="entry name" value="CRAL-TRIO_dom_sf"/>
</dbReference>
<dbReference type="PANTHER" id="PTHR46384:SF1">
    <property type="entry name" value="MOTILE SPERM DOMAIN-CONTAINING PROTEIN 2"/>
    <property type="match status" value="1"/>
</dbReference>
<dbReference type="GO" id="GO:0012505">
    <property type="term" value="C:endomembrane system"/>
    <property type="evidence" value="ECO:0007669"/>
    <property type="project" value="TreeGrafter"/>
</dbReference>
<dbReference type="PANTHER" id="PTHR46384">
    <property type="entry name" value="MOTILE SPERM DOMAIN-CONTAINING PROTEIN 2"/>
    <property type="match status" value="1"/>
</dbReference>
<dbReference type="Proteomes" id="UP001142055">
    <property type="component" value="Chromosome 1"/>
</dbReference>
<evidence type="ECO:0000259" key="1">
    <source>
        <dbReference type="PROSITE" id="PS50191"/>
    </source>
</evidence>
<dbReference type="Pfam" id="PF00650">
    <property type="entry name" value="CRAL_TRIO"/>
    <property type="match status" value="1"/>
</dbReference>
<dbReference type="AlphaFoldDB" id="A0A9Q0RR53"/>
<feature type="domain" description="CRAL-TRIO" evidence="1">
    <location>
        <begin position="94"/>
        <end position="235"/>
    </location>
</feature>
<dbReference type="EMBL" id="JAPWDV010000001">
    <property type="protein sequence ID" value="KAJ6223416.1"/>
    <property type="molecule type" value="Genomic_DNA"/>
</dbReference>
<dbReference type="SUPFAM" id="SSF52087">
    <property type="entry name" value="CRAL/TRIO domain"/>
    <property type="match status" value="1"/>
</dbReference>
<dbReference type="CDD" id="cd00170">
    <property type="entry name" value="SEC14"/>
    <property type="match status" value="1"/>
</dbReference>
<protein>
    <recommendedName>
        <fullName evidence="1">CRAL-TRIO domain-containing protein</fullName>
    </recommendedName>
</protein>
<name>A0A9Q0RR53_BLOTA</name>
<dbReference type="PROSITE" id="PS50191">
    <property type="entry name" value="CRAL_TRIO"/>
    <property type="match status" value="1"/>
</dbReference>
<dbReference type="GO" id="GO:0140284">
    <property type="term" value="C:endoplasmic reticulum-endosome membrane contact site"/>
    <property type="evidence" value="ECO:0007669"/>
    <property type="project" value="TreeGrafter"/>
</dbReference>
<evidence type="ECO:0000313" key="2">
    <source>
        <dbReference type="EMBL" id="KAJ6223416.1"/>
    </source>
</evidence>
<sequence>MANNDDDQLLIERLRSRMETEFEEHPEEYHATDIKRVRNEEWQLQRFILEYDHNETKAFDAICEALKWKQINMVHERTEKYFPKEMWVSGAIEFCGRDFDGRAVMWEMIRNAIYFPEMRELTKQFIAFCLEKVDRLGGESGYIIITDARGAQIFNLDMDISRFIMTAIRHYPLGFHKHYLVDQPFLMSSLVRIVLCFASERDRQLFVNISSEQLADVIDVKYIPTRLKGRRTKQVLASGLKPMEELAADLGYDEDFVQRFNDSNQGHENVYLT</sequence>
<gene>
    <name evidence="2" type="ORF">RDWZM_001961</name>
</gene>